<evidence type="ECO:0000259" key="1">
    <source>
        <dbReference type="Pfam" id="PF13538"/>
    </source>
</evidence>
<keyword evidence="2" id="KW-0067">ATP-binding</keyword>
<dbReference type="InterPro" id="IPR027417">
    <property type="entry name" value="P-loop_NTPase"/>
</dbReference>
<evidence type="ECO:0000313" key="2">
    <source>
        <dbReference type="EMBL" id="XCB28880.1"/>
    </source>
</evidence>
<dbReference type="InterPro" id="IPR027785">
    <property type="entry name" value="UvrD-like_helicase_C"/>
</dbReference>
<accession>A0AAU7ZIL1</accession>
<sequence>MTIHQAKNREFDGVVIVWPYQVAGDLDQKRRLLYNGVTRARHWCVSLVQGNTSPANSPFE</sequence>
<dbReference type="KEGG" id="temp:RBB75_20665"/>
<dbReference type="Gene3D" id="3.40.50.300">
    <property type="entry name" value="P-loop containing nucleotide triphosphate hydrolases"/>
    <property type="match status" value="1"/>
</dbReference>
<feature type="domain" description="UvrD-like helicase C-terminal" evidence="1">
    <location>
        <begin position="1"/>
        <end position="45"/>
    </location>
</feature>
<reference evidence="2" key="1">
    <citation type="submission" date="2023-08" db="EMBL/GenBank/DDBJ databases">
        <authorList>
            <person name="Messyasz A."/>
            <person name="Mannisto M.K."/>
            <person name="Kerkhof L.J."/>
            <person name="Haggblom M."/>
        </authorList>
    </citation>
    <scope>NUCLEOTIDE SEQUENCE</scope>
    <source>
        <strain evidence="2">M8UP23</strain>
        <plasmid evidence="2">unnamed1</plasmid>
    </source>
</reference>
<organism evidence="2">
    <name type="scientific">Tunturiibacter empetritectus</name>
    <dbReference type="NCBI Taxonomy" id="3069691"/>
    <lineage>
        <taxon>Bacteria</taxon>
        <taxon>Pseudomonadati</taxon>
        <taxon>Acidobacteriota</taxon>
        <taxon>Terriglobia</taxon>
        <taxon>Terriglobales</taxon>
        <taxon>Acidobacteriaceae</taxon>
        <taxon>Tunturiibacter</taxon>
    </lineage>
</organism>
<dbReference type="SUPFAM" id="SSF52540">
    <property type="entry name" value="P-loop containing nucleoside triphosphate hydrolases"/>
    <property type="match status" value="1"/>
</dbReference>
<gene>
    <name evidence="2" type="ORF">RBB75_20665</name>
</gene>
<dbReference type="AlphaFoldDB" id="A0AAU7ZIL1"/>
<keyword evidence="2" id="KW-0614">Plasmid</keyword>
<proteinExistence type="predicted"/>
<dbReference type="GO" id="GO:0005524">
    <property type="term" value="F:ATP binding"/>
    <property type="evidence" value="ECO:0007669"/>
    <property type="project" value="UniProtKB-KW"/>
</dbReference>
<dbReference type="Pfam" id="PF13538">
    <property type="entry name" value="UvrD_C_2"/>
    <property type="match status" value="1"/>
</dbReference>
<protein>
    <submittedName>
        <fullName evidence="2">ATP-binding domain-containing protein</fullName>
    </submittedName>
</protein>
<name>A0AAU7ZIL1_9BACT</name>
<dbReference type="EMBL" id="CP132933">
    <property type="protein sequence ID" value="XCB28880.1"/>
    <property type="molecule type" value="Genomic_DNA"/>
</dbReference>
<geneLocation type="plasmid" evidence="2">
    <name>unnamed1</name>
</geneLocation>
<keyword evidence="2" id="KW-0547">Nucleotide-binding</keyword>
<reference evidence="2" key="2">
    <citation type="journal article" date="2024" name="Environ. Microbiol.">
        <title>Genome analysis and description of Tunturibacter gen. nov. expands the diversity of Terriglobia in tundra soils.</title>
        <authorList>
            <person name="Messyasz A."/>
            <person name="Mannisto M.K."/>
            <person name="Kerkhof L.J."/>
            <person name="Haggblom M.M."/>
        </authorList>
    </citation>
    <scope>NUCLEOTIDE SEQUENCE</scope>
    <source>
        <strain evidence="2">M8UP23</strain>
    </source>
</reference>